<dbReference type="RefSeq" id="XP_040627509.1">
    <property type="nucleotide sequence ID" value="XM_040771207.1"/>
</dbReference>
<sequence>MLPPFGEYSLLSRPNIQRALAQCGQHLAVNVNKLCPPLVNNEQWVTGWFNAVKLHLTGTLEAHAASQTPYMEDLAKVIISIIQYVIDWMILYDKWDLPFDFKLIPCVFVNQLTLHIGHFFIQKPNSPLTRAKLISSSQHSMDLEKWDYSIPLPSNWTMKRTLLQLRARQSITLKAADLNNIDQPEWKLRRMVQHLYFAPTSELAMVAEFEWVNGRGSTVCARGGKTCTVCIAGGTQGHLINKTQPQDTIDSLIKQHWFTGRSDLPGNLPAENWNAPNYEGLINVKGTKQLSRTKVFRNMPTVPF</sequence>
<accession>M5G450</accession>
<dbReference type="HOGENOM" id="CLU_915342_0_0_1"/>
<evidence type="ECO:0000313" key="2">
    <source>
        <dbReference type="Proteomes" id="UP000030653"/>
    </source>
</evidence>
<organism evidence="1 2">
    <name type="scientific">Dacryopinax primogenitus (strain DJM 731)</name>
    <name type="common">Brown rot fungus</name>
    <dbReference type="NCBI Taxonomy" id="1858805"/>
    <lineage>
        <taxon>Eukaryota</taxon>
        <taxon>Fungi</taxon>
        <taxon>Dikarya</taxon>
        <taxon>Basidiomycota</taxon>
        <taxon>Agaricomycotina</taxon>
        <taxon>Dacrymycetes</taxon>
        <taxon>Dacrymycetales</taxon>
        <taxon>Dacrymycetaceae</taxon>
        <taxon>Dacryopinax</taxon>
    </lineage>
</organism>
<keyword evidence="2" id="KW-1185">Reference proteome</keyword>
<gene>
    <name evidence="1" type="ORF">DACRYDRAFT_16599</name>
</gene>
<protein>
    <submittedName>
        <fullName evidence="1">Uncharacterized protein</fullName>
    </submittedName>
</protein>
<dbReference type="GeneID" id="63686269"/>
<reference evidence="1 2" key="1">
    <citation type="journal article" date="2012" name="Science">
        <title>The Paleozoic origin of enzymatic lignin decomposition reconstructed from 31 fungal genomes.</title>
        <authorList>
            <person name="Floudas D."/>
            <person name="Binder M."/>
            <person name="Riley R."/>
            <person name="Barry K."/>
            <person name="Blanchette R.A."/>
            <person name="Henrissat B."/>
            <person name="Martinez A.T."/>
            <person name="Otillar R."/>
            <person name="Spatafora J.W."/>
            <person name="Yadav J.S."/>
            <person name="Aerts A."/>
            <person name="Benoit I."/>
            <person name="Boyd A."/>
            <person name="Carlson A."/>
            <person name="Copeland A."/>
            <person name="Coutinho P.M."/>
            <person name="de Vries R.P."/>
            <person name="Ferreira P."/>
            <person name="Findley K."/>
            <person name="Foster B."/>
            <person name="Gaskell J."/>
            <person name="Glotzer D."/>
            <person name="Gorecki P."/>
            <person name="Heitman J."/>
            <person name="Hesse C."/>
            <person name="Hori C."/>
            <person name="Igarashi K."/>
            <person name="Jurgens J.A."/>
            <person name="Kallen N."/>
            <person name="Kersten P."/>
            <person name="Kohler A."/>
            <person name="Kuees U."/>
            <person name="Kumar T.K.A."/>
            <person name="Kuo A."/>
            <person name="LaButti K."/>
            <person name="Larrondo L.F."/>
            <person name="Lindquist E."/>
            <person name="Ling A."/>
            <person name="Lombard V."/>
            <person name="Lucas S."/>
            <person name="Lundell T."/>
            <person name="Martin R."/>
            <person name="McLaughlin D.J."/>
            <person name="Morgenstern I."/>
            <person name="Morin E."/>
            <person name="Murat C."/>
            <person name="Nagy L.G."/>
            <person name="Nolan M."/>
            <person name="Ohm R.A."/>
            <person name="Patyshakuliyeva A."/>
            <person name="Rokas A."/>
            <person name="Ruiz-Duenas F.J."/>
            <person name="Sabat G."/>
            <person name="Salamov A."/>
            <person name="Samejima M."/>
            <person name="Schmutz J."/>
            <person name="Slot J.C."/>
            <person name="St John F."/>
            <person name="Stenlid J."/>
            <person name="Sun H."/>
            <person name="Sun S."/>
            <person name="Syed K."/>
            <person name="Tsang A."/>
            <person name="Wiebenga A."/>
            <person name="Young D."/>
            <person name="Pisabarro A."/>
            <person name="Eastwood D.C."/>
            <person name="Martin F."/>
            <person name="Cullen D."/>
            <person name="Grigoriev I.V."/>
            <person name="Hibbett D.S."/>
        </authorList>
    </citation>
    <scope>NUCLEOTIDE SEQUENCE [LARGE SCALE GENOMIC DNA]</scope>
    <source>
        <strain evidence="1 2">DJM-731 SS1</strain>
    </source>
</reference>
<evidence type="ECO:0000313" key="1">
    <source>
        <dbReference type="EMBL" id="EJU00612.1"/>
    </source>
</evidence>
<dbReference type="Proteomes" id="UP000030653">
    <property type="component" value="Unassembled WGS sequence"/>
</dbReference>
<dbReference type="EMBL" id="JH795866">
    <property type="protein sequence ID" value="EJU00612.1"/>
    <property type="molecule type" value="Genomic_DNA"/>
</dbReference>
<dbReference type="AlphaFoldDB" id="M5G450"/>
<proteinExistence type="predicted"/>
<name>M5G450_DACPD</name>